<keyword evidence="2" id="KW-0812">Transmembrane</keyword>
<evidence type="ECO:0000313" key="4">
    <source>
        <dbReference type="EMBL" id="MDT0307266.1"/>
    </source>
</evidence>
<dbReference type="InterPro" id="IPR012495">
    <property type="entry name" value="TadE-like_dom"/>
</dbReference>
<protein>
    <submittedName>
        <fullName evidence="4">TadE/TadG family type IV pilus assembly protein</fullName>
    </submittedName>
</protein>
<evidence type="ECO:0000256" key="2">
    <source>
        <dbReference type="SAM" id="Phobius"/>
    </source>
</evidence>
<evidence type="ECO:0000259" key="3">
    <source>
        <dbReference type="Pfam" id="PF07811"/>
    </source>
</evidence>
<keyword evidence="2" id="KW-1133">Transmembrane helix</keyword>
<keyword evidence="2" id="KW-0472">Membrane</keyword>
<dbReference type="EMBL" id="JAVREN010000010">
    <property type="protein sequence ID" value="MDT0307266.1"/>
    <property type="molecule type" value="Genomic_DNA"/>
</dbReference>
<organism evidence="4 5">
    <name type="scientific">Streptomyces boetiae</name>
    <dbReference type="NCBI Taxonomy" id="3075541"/>
    <lineage>
        <taxon>Bacteria</taxon>
        <taxon>Bacillati</taxon>
        <taxon>Actinomycetota</taxon>
        <taxon>Actinomycetes</taxon>
        <taxon>Kitasatosporales</taxon>
        <taxon>Streptomycetaceae</taxon>
        <taxon>Streptomyces</taxon>
    </lineage>
</organism>
<comment type="caution">
    <text evidence="4">The sequence shown here is derived from an EMBL/GenBank/DDBJ whole genome shotgun (WGS) entry which is preliminary data.</text>
</comment>
<sequence length="165" mass="17154">MRGPRAATRRERAPRTQRRSRSGDRGSASAELVLLLPVLILVLYVVVYAERGSDARMRLDDAAHQAARAASQARTPGQAADAARATADAALAEAGIACQTITVQLDGTLEPGSTVTATLTCTVGLQDLAMIPLPGTTTLDANFTAPVDLYRGSTLTPAATGGERP</sequence>
<reference evidence="5" key="1">
    <citation type="submission" date="2023-07" db="EMBL/GenBank/DDBJ databases">
        <title>30 novel species of actinomycetes from the DSMZ collection.</title>
        <authorList>
            <person name="Nouioui I."/>
        </authorList>
    </citation>
    <scope>NUCLEOTIDE SEQUENCE [LARGE SCALE GENOMIC DNA]</scope>
    <source>
        <strain evidence="5">DSM 44917</strain>
    </source>
</reference>
<evidence type="ECO:0000256" key="1">
    <source>
        <dbReference type="SAM" id="MobiDB-lite"/>
    </source>
</evidence>
<dbReference type="RefSeq" id="WP_311630209.1">
    <property type="nucleotide sequence ID" value="NZ_JAVREN010000010.1"/>
</dbReference>
<evidence type="ECO:0000313" key="5">
    <source>
        <dbReference type="Proteomes" id="UP001183388"/>
    </source>
</evidence>
<dbReference type="Proteomes" id="UP001183388">
    <property type="component" value="Unassembled WGS sequence"/>
</dbReference>
<accession>A0ABU2L6R8</accession>
<feature type="domain" description="TadE-like" evidence="3">
    <location>
        <begin position="26"/>
        <end position="68"/>
    </location>
</feature>
<dbReference type="Pfam" id="PF07811">
    <property type="entry name" value="TadE"/>
    <property type="match status" value="1"/>
</dbReference>
<keyword evidence="5" id="KW-1185">Reference proteome</keyword>
<name>A0ABU2L6R8_9ACTN</name>
<gene>
    <name evidence="4" type="ORF">RM780_09855</name>
</gene>
<proteinExistence type="predicted"/>
<feature type="transmembrane region" description="Helical" evidence="2">
    <location>
        <begin position="28"/>
        <end position="49"/>
    </location>
</feature>
<feature type="region of interest" description="Disordered" evidence="1">
    <location>
        <begin position="1"/>
        <end position="24"/>
    </location>
</feature>